<evidence type="ECO:0000313" key="10">
    <source>
        <dbReference type="EMBL" id="MFC3210310.1"/>
    </source>
</evidence>
<comment type="caution">
    <text evidence="10">The sequence shown here is derived from an EMBL/GenBank/DDBJ whole genome shotgun (WGS) entry which is preliminary data.</text>
</comment>
<feature type="transmembrane region" description="Helical" evidence="8">
    <location>
        <begin position="174"/>
        <end position="195"/>
    </location>
</feature>
<feature type="transmembrane region" description="Helical" evidence="8">
    <location>
        <begin position="344"/>
        <end position="362"/>
    </location>
</feature>
<dbReference type="PANTHER" id="PTHR30294:SF29">
    <property type="entry name" value="MULTIDRUG ABC TRANSPORTER PERMEASE YBHS-RELATED"/>
    <property type="match status" value="1"/>
</dbReference>
<feature type="transmembrane region" description="Helical" evidence="8">
    <location>
        <begin position="216"/>
        <end position="239"/>
    </location>
</feature>
<dbReference type="PANTHER" id="PTHR30294">
    <property type="entry name" value="MEMBRANE COMPONENT OF ABC TRANSPORTER YHHJ-RELATED"/>
    <property type="match status" value="1"/>
</dbReference>
<keyword evidence="4" id="KW-1003">Cell membrane</keyword>
<organism evidence="10 11">
    <name type="scientific">Planomicrobium okeanokoites</name>
    <name type="common">Planococcus okeanokoites</name>
    <name type="synonym">Flavobacterium okeanokoites</name>
    <dbReference type="NCBI Taxonomy" id="244"/>
    <lineage>
        <taxon>Bacteria</taxon>
        <taxon>Bacillati</taxon>
        <taxon>Bacillota</taxon>
        <taxon>Bacilli</taxon>
        <taxon>Bacillales</taxon>
        <taxon>Caryophanaceae</taxon>
        <taxon>Planomicrobium</taxon>
    </lineage>
</organism>
<feature type="transmembrane region" description="Helical" evidence="8">
    <location>
        <begin position="251"/>
        <end position="272"/>
    </location>
</feature>
<evidence type="ECO:0000256" key="6">
    <source>
        <dbReference type="ARBA" id="ARBA00022989"/>
    </source>
</evidence>
<dbReference type="PROSITE" id="PS51012">
    <property type="entry name" value="ABC_TM2"/>
    <property type="match status" value="1"/>
</dbReference>
<dbReference type="EMBL" id="JBHRUJ010000004">
    <property type="protein sequence ID" value="MFC3210310.1"/>
    <property type="molecule type" value="Genomic_DNA"/>
</dbReference>
<dbReference type="Pfam" id="PF12698">
    <property type="entry name" value="ABC2_membrane_3"/>
    <property type="match status" value="1"/>
</dbReference>
<gene>
    <name evidence="10" type="ORF">ACFOEJ_04365</name>
</gene>
<comment type="subcellular location">
    <subcellularLocation>
        <location evidence="1">Cell membrane</location>
        <topology evidence="1">Multi-pass membrane protein</topology>
    </subcellularLocation>
</comment>
<evidence type="ECO:0000256" key="1">
    <source>
        <dbReference type="ARBA" id="ARBA00004651"/>
    </source>
</evidence>
<evidence type="ECO:0000256" key="4">
    <source>
        <dbReference type="ARBA" id="ARBA00022475"/>
    </source>
</evidence>
<evidence type="ECO:0000259" key="9">
    <source>
        <dbReference type="PROSITE" id="PS51012"/>
    </source>
</evidence>
<feature type="domain" description="ABC transmembrane type-2" evidence="9">
    <location>
        <begin position="140"/>
        <end position="365"/>
    </location>
</feature>
<dbReference type="RefSeq" id="WP_117313104.1">
    <property type="nucleotide sequence ID" value="NZ_CANMQG010000004.1"/>
</dbReference>
<reference evidence="11" key="1">
    <citation type="journal article" date="2019" name="Int. J. Syst. Evol. Microbiol.">
        <title>The Global Catalogue of Microorganisms (GCM) 10K type strain sequencing project: providing services to taxonomists for standard genome sequencing and annotation.</title>
        <authorList>
            <consortium name="The Broad Institute Genomics Platform"/>
            <consortium name="The Broad Institute Genome Sequencing Center for Infectious Disease"/>
            <person name="Wu L."/>
            <person name="Ma J."/>
        </authorList>
    </citation>
    <scope>NUCLEOTIDE SEQUENCE [LARGE SCALE GENOMIC DNA]</scope>
    <source>
        <strain evidence="11">CCM 320</strain>
    </source>
</reference>
<dbReference type="InterPro" id="IPR051449">
    <property type="entry name" value="ABC-2_transporter_component"/>
</dbReference>
<dbReference type="InterPro" id="IPR047817">
    <property type="entry name" value="ABC2_TM_bact-type"/>
</dbReference>
<sequence>MKSVYLLQWQRFRRAPIMVLSFFVMTIIFVGALAGNNPAERPAVMAYADDSLAQNEAEDWVASLNEAEEFQFQLMDEDAVREAVSSGDTSLAVRLLEDDYRIVLAADDMSRFVIEAFLDRKYREELRLQQLEQQPGADDIRSEAAAEMEEPALRVTTSTLGGIDEFKYDNQLQLLFGMTLFFSVYTIMFSLMKIVEEKKQGTWNRLILSPVAKWEIYLGHLAYSFTIGYLQIVMIFLLFQYVFNFDIGDRFGAILLIIACYTFAIVALSMLVMSLVSRPQQLQAVVPIIATGMAMIGGAFWPIELVSNQLLLAISKVLPITYGLEALKGVAIYDRSWQELSEPISILLLFGVACMGIGINLMERRTY</sequence>
<evidence type="ECO:0000256" key="8">
    <source>
        <dbReference type="SAM" id="Phobius"/>
    </source>
</evidence>
<dbReference type="Proteomes" id="UP001595625">
    <property type="component" value="Unassembled WGS sequence"/>
</dbReference>
<evidence type="ECO:0000256" key="5">
    <source>
        <dbReference type="ARBA" id="ARBA00022692"/>
    </source>
</evidence>
<keyword evidence="3" id="KW-0813">Transport</keyword>
<feature type="transmembrane region" description="Helical" evidence="8">
    <location>
        <begin position="12"/>
        <end position="35"/>
    </location>
</feature>
<accession>A0ABV7KLG6</accession>
<keyword evidence="6 8" id="KW-1133">Transmembrane helix</keyword>
<evidence type="ECO:0000313" key="11">
    <source>
        <dbReference type="Proteomes" id="UP001595625"/>
    </source>
</evidence>
<keyword evidence="5 8" id="KW-0812">Transmembrane</keyword>
<dbReference type="InterPro" id="IPR013525">
    <property type="entry name" value="ABC2_TM"/>
</dbReference>
<name>A0ABV7KLG6_PLAOK</name>
<feature type="transmembrane region" description="Helical" evidence="8">
    <location>
        <begin position="284"/>
        <end position="303"/>
    </location>
</feature>
<keyword evidence="11" id="KW-1185">Reference proteome</keyword>
<evidence type="ECO:0000256" key="3">
    <source>
        <dbReference type="ARBA" id="ARBA00022448"/>
    </source>
</evidence>
<proteinExistence type="inferred from homology"/>
<comment type="similarity">
    <text evidence="2">Belongs to the ABC-2 integral membrane protein family.</text>
</comment>
<evidence type="ECO:0000256" key="7">
    <source>
        <dbReference type="ARBA" id="ARBA00023136"/>
    </source>
</evidence>
<keyword evidence="7 8" id="KW-0472">Membrane</keyword>
<protein>
    <submittedName>
        <fullName evidence="10">ABC transporter permease</fullName>
    </submittedName>
</protein>
<evidence type="ECO:0000256" key="2">
    <source>
        <dbReference type="ARBA" id="ARBA00007783"/>
    </source>
</evidence>